<dbReference type="Pfam" id="PF00126">
    <property type="entry name" value="HTH_1"/>
    <property type="match status" value="1"/>
</dbReference>
<keyword evidence="4" id="KW-0804">Transcription</keyword>
<dbReference type="GO" id="GO:0003677">
    <property type="term" value="F:DNA binding"/>
    <property type="evidence" value="ECO:0007669"/>
    <property type="project" value="UniProtKB-KW"/>
</dbReference>
<evidence type="ECO:0000313" key="7">
    <source>
        <dbReference type="Proteomes" id="UP000246894"/>
    </source>
</evidence>
<sequence length="302" mass="33284">MTFAGKDLNLLIALRALLEEANVTRAGDRIQMGQSSMSSALSRLRTQFGDELLVRVGRDYELTPLARLLLPQIQMTLPLIEQALGSEAPFDPQTSYRTFTLMMSDFAALELKNVFALALLAAPEIRIDLLPLPTNPTDSQRDLLKNDFIAAVPGIGIEGEHSELFVDEYVCLIDKDNPALVDGQLTWEAFTNLPQAVCDFGQAHLTPADRKLRELGFSREAHVKTTSFMPLPSVVSGTELVAIVPKRLADRFASTSNTIGVPTPFDKVVIIQTLWWHASHNTDPAHVWLRNILTSTAPAAIN</sequence>
<dbReference type="InterPro" id="IPR036390">
    <property type="entry name" value="WH_DNA-bd_sf"/>
</dbReference>
<dbReference type="Proteomes" id="UP000246894">
    <property type="component" value="Chromosome"/>
</dbReference>
<name>A0A2Z3RVS4_9MICO</name>
<feature type="domain" description="HTH lysR-type" evidence="5">
    <location>
        <begin position="7"/>
        <end position="63"/>
    </location>
</feature>
<evidence type="ECO:0000256" key="3">
    <source>
        <dbReference type="ARBA" id="ARBA00023125"/>
    </source>
</evidence>
<dbReference type="EMBL" id="CP023994">
    <property type="protein sequence ID" value="AWR20670.1"/>
    <property type="molecule type" value="Genomic_DNA"/>
</dbReference>
<dbReference type="InterPro" id="IPR036388">
    <property type="entry name" value="WH-like_DNA-bd_sf"/>
</dbReference>
<keyword evidence="7" id="KW-1185">Reference proteome</keyword>
<evidence type="ECO:0000259" key="5">
    <source>
        <dbReference type="PROSITE" id="PS50931"/>
    </source>
</evidence>
<evidence type="ECO:0000256" key="4">
    <source>
        <dbReference type="ARBA" id="ARBA00023163"/>
    </source>
</evidence>
<keyword evidence="3" id="KW-0238">DNA-binding</keyword>
<dbReference type="PANTHER" id="PTHR30118">
    <property type="entry name" value="HTH-TYPE TRANSCRIPTIONAL REGULATOR LEUO-RELATED"/>
    <property type="match status" value="1"/>
</dbReference>
<dbReference type="AlphaFoldDB" id="A0A2Z3RVS4"/>
<dbReference type="SUPFAM" id="SSF46785">
    <property type="entry name" value="Winged helix' DNA-binding domain"/>
    <property type="match status" value="1"/>
</dbReference>
<dbReference type="KEGG" id="aum:AURMO_00045"/>
<evidence type="ECO:0000256" key="1">
    <source>
        <dbReference type="ARBA" id="ARBA00009437"/>
    </source>
</evidence>
<dbReference type="InterPro" id="IPR037402">
    <property type="entry name" value="YidZ_PBP2"/>
</dbReference>
<dbReference type="InterPro" id="IPR000847">
    <property type="entry name" value="LysR_HTH_N"/>
</dbReference>
<keyword evidence="2" id="KW-0805">Transcription regulation</keyword>
<evidence type="ECO:0000313" key="6">
    <source>
        <dbReference type="EMBL" id="AWR20670.1"/>
    </source>
</evidence>
<dbReference type="Pfam" id="PF03466">
    <property type="entry name" value="LysR_substrate"/>
    <property type="match status" value="1"/>
</dbReference>
<dbReference type="Gene3D" id="1.10.10.10">
    <property type="entry name" value="Winged helix-like DNA-binding domain superfamily/Winged helix DNA-binding domain"/>
    <property type="match status" value="1"/>
</dbReference>
<dbReference type="InterPro" id="IPR005119">
    <property type="entry name" value="LysR_subst-bd"/>
</dbReference>
<evidence type="ECO:0000256" key="2">
    <source>
        <dbReference type="ARBA" id="ARBA00023015"/>
    </source>
</evidence>
<proteinExistence type="inferred from homology"/>
<gene>
    <name evidence="6" type="ORF">AURMO_00045</name>
</gene>
<comment type="similarity">
    <text evidence="1">Belongs to the LysR transcriptional regulatory family.</text>
</comment>
<dbReference type="GO" id="GO:0003700">
    <property type="term" value="F:DNA-binding transcription factor activity"/>
    <property type="evidence" value="ECO:0007669"/>
    <property type="project" value="InterPro"/>
</dbReference>
<organism evidence="6 7">
    <name type="scientific">Aurantimicrobium photophilum</name>
    <dbReference type="NCBI Taxonomy" id="1987356"/>
    <lineage>
        <taxon>Bacteria</taxon>
        <taxon>Bacillati</taxon>
        <taxon>Actinomycetota</taxon>
        <taxon>Actinomycetes</taxon>
        <taxon>Micrococcales</taxon>
        <taxon>Microbacteriaceae</taxon>
        <taxon>Aurantimicrobium</taxon>
    </lineage>
</organism>
<protein>
    <submittedName>
        <fullName evidence="6">Nodulation protein D 2</fullName>
    </submittedName>
</protein>
<dbReference type="CDD" id="cd08417">
    <property type="entry name" value="PBP2_Nitroaromatics_like"/>
    <property type="match status" value="1"/>
</dbReference>
<dbReference type="Gene3D" id="3.40.190.10">
    <property type="entry name" value="Periplasmic binding protein-like II"/>
    <property type="match status" value="2"/>
</dbReference>
<dbReference type="PROSITE" id="PS50931">
    <property type="entry name" value="HTH_LYSR"/>
    <property type="match status" value="1"/>
</dbReference>
<dbReference type="PANTHER" id="PTHR30118:SF15">
    <property type="entry name" value="TRANSCRIPTIONAL REGULATORY PROTEIN"/>
    <property type="match status" value="1"/>
</dbReference>
<dbReference type="RefSeq" id="WP_162532609.1">
    <property type="nucleotide sequence ID" value="NZ_CP023994.1"/>
</dbReference>
<reference evidence="6 7" key="1">
    <citation type="submission" date="2017-10" db="EMBL/GenBank/DDBJ databases">
        <title>Genome of an Actinobacterium that displays light-enhanced growth.</title>
        <authorList>
            <person name="Maresca J.A."/>
            <person name="Hempel P."/>
            <person name="Shevchenko O."/>
            <person name="Miller K.J."/>
            <person name="Hahn M.W."/>
        </authorList>
    </citation>
    <scope>NUCLEOTIDE SEQUENCE [LARGE SCALE GENOMIC DNA]</scope>
    <source>
        <strain evidence="6 7">MWH-Mo1</strain>
    </source>
</reference>
<accession>A0A2Z3RVS4</accession>
<dbReference type="InterPro" id="IPR050389">
    <property type="entry name" value="LysR-type_TF"/>
</dbReference>
<dbReference type="SUPFAM" id="SSF53850">
    <property type="entry name" value="Periplasmic binding protein-like II"/>
    <property type="match status" value="1"/>
</dbReference>